<feature type="chain" id="PRO_5046831310" evidence="1">
    <location>
        <begin position="20"/>
        <end position="464"/>
    </location>
</feature>
<keyword evidence="4" id="KW-1185">Reference proteome</keyword>
<feature type="domain" description="Secretion system C-terminal sorting" evidence="2">
    <location>
        <begin position="398"/>
        <end position="461"/>
    </location>
</feature>
<dbReference type="EMBL" id="JBHSCZ010000004">
    <property type="protein sequence ID" value="MFC4263741.1"/>
    <property type="molecule type" value="Genomic_DNA"/>
</dbReference>
<gene>
    <name evidence="3" type="ORF">ACFOWM_12670</name>
</gene>
<dbReference type="RefSeq" id="WP_379710717.1">
    <property type="nucleotide sequence ID" value="NZ_JBHSCZ010000004.1"/>
</dbReference>
<organism evidence="3 4">
    <name type="scientific">Ferruginibacter yonginensis</name>
    <dbReference type="NCBI Taxonomy" id="1310416"/>
    <lineage>
        <taxon>Bacteria</taxon>
        <taxon>Pseudomonadati</taxon>
        <taxon>Bacteroidota</taxon>
        <taxon>Chitinophagia</taxon>
        <taxon>Chitinophagales</taxon>
        <taxon>Chitinophagaceae</taxon>
        <taxon>Ferruginibacter</taxon>
    </lineage>
</organism>
<feature type="signal peptide" evidence="1">
    <location>
        <begin position="1"/>
        <end position="19"/>
    </location>
</feature>
<evidence type="ECO:0000313" key="3">
    <source>
        <dbReference type="EMBL" id="MFC4263741.1"/>
    </source>
</evidence>
<reference evidence="4" key="1">
    <citation type="journal article" date="2019" name="Int. J. Syst. Evol. Microbiol.">
        <title>The Global Catalogue of Microorganisms (GCM) 10K type strain sequencing project: providing services to taxonomists for standard genome sequencing and annotation.</title>
        <authorList>
            <consortium name="The Broad Institute Genomics Platform"/>
            <consortium name="The Broad Institute Genome Sequencing Center for Infectious Disease"/>
            <person name="Wu L."/>
            <person name="Ma J."/>
        </authorList>
    </citation>
    <scope>NUCLEOTIDE SEQUENCE [LARGE SCALE GENOMIC DNA]</scope>
    <source>
        <strain evidence="4">CECT 8289</strain>
    </source>
</reference>
<accession>A0ABV8QV67</accession>
<evidence type="ECO:0000259" key="2">
    <source>
        <dbReference type="Pfam" id="PF18962"/>
    </source>
</evidence>
<dbReference type="Proteomes" id="UP001595907">
    <property type="component" value="Unassembled WGS sequence"/>
</dbReference>
<protein>
    <submittedName>
        <fullName evidence="3">T9SS type A sorting domain-containing protein</fullName>
    </submittedName>
</protein>
<dbReference type="Pfam" id="PF18962">
    <property type="entry name" value="Por_Secre_tail"/>
    <property type="match status" value="1"/>
</dbReference>
<dbReference type="NCBIfam" id="TIGR04183">
    <property type="entry name" value="Por_Secre_tail"/>
    <property type="match status" value="1"/>
</dbReference>
<sequence>MRKIFCTIVSFVIALTAAAQNELVNNGSVLQISNGAVVQVNGSFINNATSSLVNDGTLTVTGNITNNQVMATPNAGTLQFNGTMAQALNGAATYFAENVTINNAVGVTLNTALRVDGMLNFTNGKIAAATATTPVIFTSNASHTGASNNSYVNGFVVKEGTGVFSFPIGNALNYQKVDVNLTANNTGMQARYNAADAGTGTFTNTGTETTPLVSYNTNEFWDITPLSTATGTVTVFWDGVNDVFPNAVAQRKVAHKVGTNWLNEGTVGTGTATAGSVTSNSISTWSPFALGSTVAVLPVRWLNVTASLNATKQAVVGFSVNENNVIQYSIEKSNDAQNFTAIGTLSSRGNGVHSYQFTENNALQNTSFYRVKQTSVNGSISYSAIVKLSATNNNNMSVFPNPVSTMATVSGATVGATLQLVDVTGKLLQNIKVTNPTFTVDMSGYSKGLYLLQSNNQVIKIMKE</sequence>
<comment type="caution">
    <text evidence="3">The sequence shown here is derived from an EMBL/GenBank/DDBJ whole genome shotgun (WGS) entry which is preliminary data.</text>
</comment>
<keyword evidence="1" id="KW-0732">Signal</keyword>
<evidence type="ECO:0000256" key="1">
    <source>
        <dbReference type="SAM" id="SignalP"/>
    </source>
</evidence>
<evidence type="ECO:0000313" key="4">
    <source>
        <dbReference type="Proteomes" id="UP001595907"/>
    </source>
</evidence>
<proteinExistence type="predicted"/>
<name>A0ABV8QV67_9BACT</name>
<dbReference type="InterPro" id="IPR026444">
    <property type="entry name" value="Secre_tail"/>
</dbReference>